<evidence type="ECO:0000256" key="9">
    <source>
        <dbReference type="SAM" id="Phobius"/>
    </source>
</evidence>
<evidence type="ECO:0000256" key="1">
    <source>
        <dbReference type="ARBA" id="ARBA00004651"/>
    </source>
</evidence>
<dbReference type="CDD" id="cd06550">
    <property type="entry name" value="TM_ABC_iron-siderophores_like"/>
    <property type="match status" value="1"/>
</dbReference>
<evidence type="ECO:0000256" key="5">
    <source>
        <dbReference type="ARBA" id="ARBA00022692"/>
    </source>
</evidence>
<reference evidence="10" key="2">
    <citation type="submission" date="2020-09" db="EMBL/GenBank/DDBJ databases">
        <authorList>
            <person name="Sun Q."/>
            <person name="Ohkuma M."/>
        </authorList>
    </citation>
    <scope>NUCLEOTIDE SEQUENCE</scope>
    <source>
        <strain evidence="10">JCM 4518</strain>
    </source>
</reference>
<keyword evidence="4" id="KW-1003">Cell membrane</keyword>
<evidence type="ECO:0000256" key="3">
    <source>
        <dbReference type="ARBA" id="ARBA00022448"/>
    </source>
</evidence>
<feature type="transmembrane region" description="Helical" evidence="9">
    <location>
        <begin position="220"/>
        <end position="241"/>
    </location>
</feature>
<feature type="transmembrane region" description="Helical" evidence="9">
    <location>
        <begin position="32"/>
        <end position="53"/>
    </location>
</feature>
<feature type="transmembrane region" description="Helical" evidence="9">
    <location>
        <begin position="142"/>
        <end position="161"/>
    </location>
</feature>
<dbReference type="Proteomes" id="UP000644020">
    <property type="component" value="Unassembled WGS sequence"/>
</dbReference>
<dbReference type="PANTHER" id="PTHR30472">
    <property type="entry name" value="FERRIC ENTEROBACTIN TRANSPORT SYSTEM PERMEASE PROTEIN"/>
    <property type="match status" value="1"/>
</dbReference>
<dbReference type="Gene3D" id="1.10.3470.10">
    <property type="entry name" value="ABC transporter involved in vitamin B12 uptake, BtuC"/>
    <property type="match status" value="1"/>
</dbReference>
<accession>A0A918T516</accession>
<comment type="caution">
    <text evidence="10">The sequence shown here is derived from an EMBL/GenBank/DDBJ whole genome shotgun (WGS) entry which is preliminary data.</text>
</comment>
<feature type="compositionally biased region" description="Basic and acidic residues" evidence="8">
    <location>
        <begin position="12"/>
        <end position="22"/>
    </location>
</feature>
<dbReference type="RefSeq" id="WP_189978151.1">
    <property type="nucleotide sequence ID" value="NZ_BMUL01000008.1"/>
</dbReference>
<feature type="transmembrane region" description="Helical" evidence="9">
    <location>
        <begin position="173"/>
        <end position="193"/>
    </location>
</feature>
<sequence length="356" mass="36720">MTQPPRPVVKGPEPEHPPDIHPVRTRASRGTAVAVLAVLAVAATLVAGIGLGARPLPPGEVVHILLHPGEQAFDTHVLWTERIPRTFLGLAVGAALGASGLIMQALTANPLADPGILGVEQGASMFVVLGIMFLGVTDAGGYFWLALLGSSVAATLVYLIGTRTDAGSSAVGLVLAGVALAAVMSSLITLLVVRDKEAFAHLRFWSVGQLTGRAEVLSQVMPFVIVGLLLALPLGRTLNILGLGDETARALGVRVERARLTAAAVAVLLCAAATAAVGPVAFVGLVAAHCARLLVGPDHRWSLPVSMAAGAVLLTGADTAGRLVLDHGEVQVGLMTAVVGTPFFVWLARRRDLVRM</sequence>
<keyword evidence="3" id="KW-0813">Transport</keyword>
<keyword evidence="6 9" id="KW-1133">Transmembrane helix</keyword>
<comment type="similarity">
    <text evidence="2">Belongs to the binding-protein-dependent transport system permease family. FecCD subfamily.</text>
</comment>
<name>A0A918T516_9ACTN</name>
<dbReference type="FunFam" id="1.10.3470.10:FF:000001">
    <property type="entry name" value="Vitamin B12 ABC transporter permease BtuC"/>
    <property type="match status" value="1"/>
</dbReference>
<feature type="transmembrane region" description="Helical" evidence="9">
    <location>
        <begin position="262"/>
        <end position="288"/>
    </location>
</feature>
<proteinExistence type="inferred from homology"/>
<keyword evidence="5 9" id="KW-0812">Transmembrane</keyword>
<comment type="subcellular location">
    <subcellularLocation>
        <location evidence="1">Cell membrane</location>
        <topology evidence="1">Multi-pass membrane protein</topology>
    </subcellularLocation>
</comment>
<feature type="region of interest" description="Disordered" evidence="8">
    <location>
        <begin position="1"/>
        <end position="23"/>
    </location>
</feature>
<evidence type="ECO:0000313" key="11">
    <source>
        <dbReference type="Proteomes" id="UP000644020"/>
    </source>
</evidence>
<dbReference type="Pfam" id="PF01032">
    <property type="entry name" value="FecCD"/>
    <property type="match status" value="1"/>
</dbReference>
<evidence type="ECO:0000256" key="2">
    <source>
        <dbReference type="ARBA" id="ARBA00007935"/>
    </source>
</evidence>
<feature type="transmembrane region" description="Helical" evidence="9">
    <location>
        <begin position="115"/>
        <end position="136"/>
    </location>
</feature>
<dbReference type="EMBL" id="BMUL01000008">
    <property type="protein sequence ID" value="GHA87623.1"/>
    <property type="molecule type" value="Genomic_DNA"/>
</dbReference>
<dbReference type="GO" id="GO:0022857">
    <property type="term" value="F:transmembrane transporter activity"/>
    <property type="evidence" value="ECO:0007669"/>
    <property type="project" value="InterPro"/>
</dbReference>
<feature type="transmembrane region" description="Helical" evidence="9">
    <location>
        <begin position="330"/>
        <end position="348"/>
    </location>
</feature>
<evidence type="ECO:0000256" key="6">
    <source>
        <dbReference type="ARBA" id="ARBA00022989"/>
    </source>
</evidence>
<dbReference type="InterPro" id="IPR000522">
    <property type="entry name" value="ABC_transptr_permease_BtuC"/>
</dbReference>
<feature type="transmembrane region" description="Helical" evidence="9">
    <location>
        <begin position="87"/>
        <end position="108"/>
    </location>
</feature>
<evidence type="ECO:0000313" key="10">
    <source>
        <dbReference type="EMBL" id="GHA87623.1"/>
    </source>
</evidence>
<dbReference type="AlphaFoldDB" id="A0A918T516"/>
<protein>
    <submittedName>
        <fullName evidence="10">Iron ABC transporter permease</fullName>
    </submittedName>
</protein>
<keyword evidence="7 9" id="KW-0472">Membrane</keyword>
<evidence type="ECO:0000256" key="4">
    <source>
        <dbReference type="ARBA" id="ARBA00022475"/>
    </source>
</evidence>
<dbReference type="PANTHER" id="PTHR30472:SF1">
    <property type="entry name" value="FE(3+) DICITRATE TRANSPORT SYSTEM PERMEASE PROTEIN FECC-RELATED"/>
    <property type="match status" value="1"/>
</dbReference>
<dbReference type="SUPFAM" id="SSF81345">
    <property type="entry name" value="ABC transporter involved in vitamin B12 uptake, BtuC"/>
    <property type="match status" value="1"/>
</dbReference>
<evidence type="ECO:0000256" key="8">
    <source>
        <dbReference type="SAM" id="MobiDB-lite"/>
    </source>
</evidence>
<dbReference type="GO" id="GO:0033214">
    <property type="term" value="P:siderophore-iron import into cell"/>
    <property type="evidence" value="ECO:0007669"/>
    <property type="project" value="TreeGrafter"/>
</dbReference>
<dbReference type="InterPro" id="IPR037294">
    <property type="entry name" value="ABC_BtuC-like"/>
</dbReference>
<reference evidence="10" key="1">
    <citation type="journal article" date="2014" name="Int. J. Syst. Evol. Microbiol.">
        <title>Complete genome sequence of Corynebacterium casei LMG S-19264T (=DSM 44701T), isolated from a smear-ripened cheese.</title>
        <authorList>
            <consortium name="US DOE Joint Genome Institute (JGI-PGF)"/>
            <person name="Walter F."/>
            <person name="Albersmeier A."/>
            <person name="Kalinowski J."/>
            <person name="Ruckert C."/>
        </authorList>
    </citation>
    <scope>NUCLEOTIDE SEQUENCE</scope>
    <source>
        <strain evidence="10">JCM 4518</strain>
    </source>
</reference>
<organism evidence="10 11">
    <name type="scientific">Streptomyces termitum</name>
    <dbReference type="NCBI Taxonomy" id="67368"/>
    <lineage>
        <taxon>Bacteria</taxon>
        <taxon>Bacillati</taxon>
        <taxon>Actinomycetota</taxon>
        <taxon>Actinomycetes</taxon>
        <taxon>Kitasatosporales</taxon>
        <taxon>Streptomycetaceae</taxon>
        <taxon>Streptomyces</taxon>
    </lineage>
</organism>
<gene>
    <name evidence="10" type="ORF">GCM10010305_34100</name>
</gene>
<evidence type="ECO:0000256" key="7">
    <source>
        <dbReference type="ARBA" id="ARBA00023136"/>
    </source>
</evidence>
<dbReference type="GO" id="GO:0005886">
    <property type="term" value="C:plasma membrane"/>
    <property type="evidence" value="ECO:0007669"/>
    <property type="project" value="UniProtKB-SubCell"/>
</dbReference>
<keyword evidence="11" id="KW-1185">Reference proteome</keyword>